<feature type="coiled-coil region" evidence="1">
    <location>
        <begin position="155"/>
        <end position="208"/>
    </location>
</feature>
<evidence type="ECO:0008006" key="5">
    <source>
        <dbReference type="Google" id="ProtNLM"/>
    </source>
</evidence>
<dbReference type="InterPro" id="IPR050445">
    <property type="entry name" value="Bact_polysacc_biosynth/exp"/>
</dbReference>
<dbReference type="PANTHER" id="PTHR32309:SF13">
    <property type="entry name" value="FERRIC ENTEROBACTIN TRANSPORT PROTEIN FEPE"/>
    <property type="match status" value="1"/>
</dbReference>
<evidence type="ECO:0000256" key="2">
    <source>
        <dbReference type="SAM" id="Phobius"/>
    </source>
</evidence>
<feature type="transmembrane region" description="Helical" evidence="2">
    <location>
        <begin position="343"/>
        <end position="365"/>
    </location>
</feature>
<sequence>MINTVLDKVKSGGPIFWITVLIPTFLSALYFGLFASDVYISESEFIVRSPDKPAQSGLGILLKSSGFANAGDEIYAAQNYLLSRDALQALNVHDDFAKSYGNNSVSVFDRYNAAGFSGTFEDLYKYYSKKVEVDHDSTSSIVTLTVRAYTPRDARRFNEHLLEMAEETVNKLNERGRQDLIRFAQAEVNEARKKSQDAALALSNYRNQQGIVDPEKQATIQLQMISKLQDDLIVTRTQLRELRTFAPENPQIPALEARAKGIAAEIDEATGLVAGGRGSLSTQAAQYQRLQLDNQFAERQLASAMTSLEDARNEARRKQAYVERIVEPNAPDSALEPRRLRGIFTTFVLGLAAWGILSMLLAGMLEHKD</sequence>
<evidence type="ECO:0000313" key="4">
    <source>
        <dbReference type="Proteomes" id="UP001187221"/>
    </source>
</evidence>
<name>A0ABQ6P7Y3_9SPHN</name>
<keyword evidence="1" id="KW-0175">Coiled coil</keyword>
<feature type="transmembrane region" description="Helical" evidence="2">
    <location>
        <begin position="15"/>
        <end position="40"/>
    </location>
</feature>
<feature type="coiled-coil region" evidence="1">
    <location>
        <begin position="280"/>
        <end position="318"/>
    </location>
</feature>
<keyword evidence="2" id="KW-1133">Transmembrane helix</keyword>
<reference evidence="3 4" key="1">
    <citation type="submission" date="2023-06" db="EMBL/GenBank/DDBJ databases">
        <title>Draft genome sequence of Novosphingobium sp. strain IK01.</title>
        <authorList>
            <person name="Hatamoto M."/>
            <person name="Ikarashi T."/>
            <person name="Yamaguchi T."/>
        </authorList>
    </citation>
    <scope>NUCLEOTIDE SEQUENCE [LARGE SCALE GENOMIC DNA]</scope>
    <source>
        <strain evidence="3 4">IK01</strain>
    </source>
</reference>
<dbReference type="Proteomes" id="UP001187221">
    <property type="component" value="Unassembled WGS sequence"/>
</dbReference>
<dbReference type="RefSeq" id="WP_317975038.1">
    <property type="nucleotide sequence ID" value="NZ_BTFW01000001.1"/>
</dbReference>
<dbReference type="PANTHER" id="PTHR32309">
    <property type="entry name" value="TYROSINE-PROTEIN KINASE"/>
    <property type="match status" value="1"/>
</dbReference>
<keyword evidence="2" id="KW-0812">Transmembrane</keyword>
<gene>
    <name evidence="3" type="ORF">NUTIK01_21220</name>
</gene>
<evidence type="ECO:0000256" key="1">
    <source>
        <dbReference type="SAM" id="Coils"/>
    </source>
</evidence>
<keyword evidence="4" id="KW-1185">Reference proteome</keyword>
<proteinExistence type="predicted"/>
<accession>A0ABQ6P7Y3</accession>
<protein>
    <recommendedName>
        <fullName evidence="5">WcbD</fullName>
    </recommendedName>
</protein>
<organism evidence="3 4">
    <name type="scientific">Novosphingobium pituita</name>
    <dbReference type="NCBI Taxonomy" id="3056842"/>
    <lineage>
        <taxon>Bacteria</taxon>
        <taxon>Pseudomonadati</taxon>
        <taxon>Pseudomonadota</taxon>
        <taxon>Alphaproteobacteria</taxon>
        <taxon>Sphingomonadales</taxon>
        <taxon>Sphingomonadaceae</taxon>
        <taxon>Novosphingobium</taxon>
    </lineage>
</organism>
<keyword evidence="2" id="KW-0472">Membrane</keyword>
<comment type="caution">
    <text evidence="3">The sequence shown here is derived from an EMBL/GenBank/DDBJ whole genome shotgun (WGS) entry which is preliminary data.</text>
</comment>
<evidence type="ECO:0000313" key="3">
    <source>
        <dbReference type="EMBL" id="GMM61345.1"/>
    </source>
</evidence>
<dbReference type="EMBL" id="BTFW01000001">
    <property type="protein sequence ID" value="GMM61345.1"/>
    <property type="molecule type" value="Genomic_DNA"/>
</dbReference>